<proteinExistence type="predicted"/>
<reference evidence="2" key="2">
    <citation type="journal article" date="2024" name="Plant">
        <title>Genomic evolution and insights into agronomic trait innovations of Sesamum species.</title>
        <authorList>
            <person name="Miao H."/>
            <person name="Wang L."/>
            <person name="Qu L."/>
            <person name="Liu H."/>
            <person name="Sun Y."/>
            <person name="Le M."/>
            <person name="Wang Q."/>
            <person name="Wei S."/>
            <person name="Zheng Y."/>
            <person name="Lin W."/>
            <person name="Duan Y."/>
            <person name="Cao H."/>
            <person name="Xiong S."/>
            <person name="Wang X."/>
            <person name="Wei L."/>
            <person name="Li C."/>
            <person name="Ma Q."/>
            <person name="Ju M."/>
            <person name="Zhao R."/>
            <person name="Li G."/>
            <person name="Mu C."/>
            <person name="Tian Q."/>
            <person name="Mei H."/>
            <person name="Zhang T."/>
            <person name="Gao T."/>
            <person name="Zhang H."/>
        </authorList>
    </citation>
    <scope>NUCLEOTIDE SEQUENCE</scope>
    <source>
        <strain evidence="2">G02</strain>
    </source>
</reference>
<reference evidence="2" key="1">
    <citation type="submission" date="2020-06" db="EMBL/GenBank/DDBJ databases">
        <authorList>
            <person name="Li T."/>
            <person name="Hu X."/>
            <person name="Zhang T."/>
            <person name="Song X."/>
            <person name="Zhang H."/>
            <person name="Dai N."/>
            <person name="Sheng W."/>
            <person name="Hou X."/>
            <person name="Wei L."/>
        </authorList>
    </citation>
    <scope>NUCLEOTIDE SEQUENCE</scope>
    <source>
        <strain evidence="2">G02</strain>
        <tissue evidence="2">Leaf</tissue>
    </source>
</reference>
<dbReference type="GO" id="GO:0009734">
    <property type="term" value="P:auxin-activated signaling pathway"/>
    <property type="evidence" value="ECO:0007669"/>
    <property type="project" value="TreeGrafter"/>
</dbReference>
<dbReference type="EMBL" id="JACGWJ010000026">
    <property type="protein sequence ID" value="KAL0313002.1"/>
    <property type="molecule type" value="Genomic_DNA"/>
</dbReference>
<accession>A0AAW2L2Y0</accession>
<dbReference type="PANTHER" id="PTHR31351">
    <property type="entry name" value="EXPRESSED PROTEIN"/>
    <property type="match status" value="1"/>
</dbReference>
<gene>
    <name evidence="2" type="ORF">Sradi_5699500</name>
</gene>
<comment type="caution">
    <text evidence="2">The sequence shown here is derived from an EMBL/GenBank/DDBJ whole genome shotgun (WGS) entry which is preliminary data.</text>
</comment>
<dbReference type="Pfam" id="PF05703">
    <property type="entry name" value="Auxin_canalis"/>
    <property type="match status" value="1"/>
</dbReference>
<dbReference type="GO" id="GO:0010087">
    <property type="term" value="P:phloem or xylem histogenesis"/>
    <property type="evidence" value="ECO:0007669"/>
    <property type="project" value="TreeGrafter"/>
</dbReference>
<evidence type="ECO:0000259" key="1">
    <source>
        <dbReference type="Pfam" id="PF05703"/>
    </source>
</evidence>
<evidence type="ECO:0000313" key="2">
    <source>
        <dbReference type="EMBL" id="KAL0313002.1"/>
    </source>
</evidence>
<dbReference type="InterPro" id="IPR008546">
    <property type="entry name" value="VAN3-bd-like_auxin_canal"/>
</dbReference>
<protein>
    <recommendedName>
        <fullName evidence="1">VAN3-binding protein-like auxin canalisation domain-containing protein</fullName>
    </recommendedName>
</protein>
<feature type="domain" description="VAN3-binding protein-like auxin canalisation" evidence="1">
    <location>
        <begin position="29"/>
        <end position="72"/>
    </location>
</feature>
<dbReference type="PANTHER" id="PTHR31351:SF24">
    <property type="entry name" value="VAN3-BINDING PROTEIN-LIKE"/>
    <property type="match status" value="1"/>
</dbReference>
<dbReference type="GO" id="GO:0010305">
    <property type="term" value="P:leaf vascular tissue pattern formation"/>
    <property type="evidence" value="ECO:0007669"/>
    <property type="project" value="TreeGrafter"/>
</dbReference>
<dbReference type="AlphaFoldDB" id="A0AAW2L2Y0"/>
<organism evidence="2">
    <name type="scientific">Sesamum radiatum</name>
    <name type="common">Black benniseed</name>
    <dbReference type="NCBI Taxonomy" id="300843"/>
    <lineage>
        <taxon>Eukaryota</taxon>
        <taxon>Viridiplantae</taxon>
        <taxon>Streptophyta</taxon>
        <taxon>Embryophyta</taxon>
        <taxon>Tracheophyta</taxon>
        <taxon>Spermatophyta</taxon>
        <taxon>Magnoliopsida</taxon>
        <taxon>eudicotyledons</taxon>
        <taxon>Gunneridae</taxon>
        <taxon>Pentapetalae</taxon>
        <taxon>asterids</taxon>
        <taxon>lamiids</taxon>
        <taxon>Lamiales</taxon>
        <taxon>Pedaliaceae</taxon>
        <taxon>Sesamum</taxon>
    </lineage>
</organism>
<name>A0AAW2L2Y0_SESRA</name>
<dbReference type="InterPro" id="IPR040269">
    <property type="entry name" value="VAB"/>
</dbReference>
<sequence>MESVPYWLKHAEEDDEVKGEMALPAIPQPETPTEPMEFLSRSWSLSASEISKALARKQMQPAFDNSLSSIPETDTALYFVRVLHEWYEIYG</sequence>